<dbReference type="Gene3D" id="1.10.357.10">
    <property type="entry name" value="Tetracycline Repressor, domain 2"/>
    <property type="match status" value="1"/>
</dbReference>
<dbReference type="PRINTS" id="PR00455">
    <property type="entry name" value="HTHTETR"/>
</dbReference>
<keyword evidence="1" id="KW-0805">Transcription regulation</keyword>
<keyword evidence="7" id="KW-1185">Reference proteome</keyword>
<dbReference type="Proteomes" id="UP000218595">
    <property type="component" value="Chromosome"/>
</dbReference>
<evidence type="ECO:0000256" key="3">
    <source>
        <dbReference type="ARBA" id="ARBA00023163"/>
    </source>
</evidence>
<dbReference type="InterPro" id="IPR009057">
    <property type="entry name" value="Homeodomain-like_sf"/>
</dbReference>
<evidence type="ECO:0000313" key="6">
    <source>
        <dbReference type="EMBL" id="BCX67534.1"/>
    </source>
</evidence>
<proteinExistence type="predicted"/>
<dbReference type="SUPFAM" id="SSF46689">
    <property type="entry name" value="Homeodomain-like"/>
    <property type="match status" value="1"/>
</dbReference>
<dbReference type="Pfam" id="PF16925">
    <property type="entry name" value="TetR_C_13"/>
    <property type="match status" value="1"/>
</dbReference>
<keyword evidence="3" id="KW-0804">Transcription</keyword>
<dbReference type="PANTHER" id="PTHR47506">
    <property type="entry name" value="TRANSCRIPTIONAL REGULATORY PROTEIN"/>
    <property type="match status" value="1"/>
</dbReference>
<feature type="DNA-binding region" description="H-T-H motif" evidence="4">
    <location>
        <begin position="77"/>
        <end position="96"/>
    </location>
</feature>
<evidence type="ECO:0000256" key="4">
    <source>
        <dbReference type="PROSITE-ProRule" id="PRU00335"/>
    </source>
</evidence>
<dbReference type="SUPFAM" id="SSF48498">
    <property type="entry name" value="Tetracyclin repressor-like, C-terminal domain"/>
    <property type="match status" value="1"/>
</dbReference>
<accession>A0ABM7RPB9</accession>
<dbReference type="RefSeq" id="WP_254007515.1">
    <property type="nucleotide sequence ID" value="NZ_AP017423.2"/>
</dbReference>
<keyword evidence="2 4" id="KW-0238">DNA-binding</keyword>
<dbReference type="InterPro" id="IPR011075">
    <property type="entry name" value="TetR_C"/>
</dbReference>
<dbReference type="InterPro" id="IPR036271">
    <property type="entry name" value="Tet_transcr_reg_TetR-rel_C_sf"/>
</dbReference>
<evidence type="ECO:0000256" key="2">
    <source>
        <dbReference type="ARBA" id="ARBA00023125"/>
    </source>
</evidence>
<dbReference type="Gene3D" id="1.10.10.60">
    <property type="entry name" value="Homeodomain-like"/>
    <property type="match status" value="1"/>
</dbReference>
<name>A0ABM7RPB9_9PSED</name>
<evidence type="ECO:0000259" key="5">
    <source>
        <dbReference type="PROSITE" id="PS50977"/>
    </source>
</evidence>
<evidence type="ECO:0000256" key="1">
    <source>
        <dbReference type="ARBA" id="ARBA00023015"/>
    </source>
</evidence>
<feature type="domain" description="HTH tetR-type" evidence="5">
    <location>
        <begin position="54"/>
        <end position="114"/>
    </location>
</feature>
<dbReference type="InterPro" id="IPR001647">
    <property type="entry name" value="HTH_TetR"/>
</dbReference>
<protein>
    <submittedName>
        <fullName evidence="6">TetR/AcrR family transcriptional regulator</fullName>
    </submittedName>
</protein>
<dbReference type="PROSITE" id="PS50977">
    <property type="entry name" value="HTH_TETR_2"/>
    <property type="match status" value="1"/>
</dbReference>
<gene>
    <name evidence="6" type="ORF">LAB08_R21690</name>
</gene>
<reference evidence="6 7" key="1">
    <citation type="submission" date="2016-04" db="EMBL/GenBank/DDBJ databases">
        <title>Complete genome sequence of Pseudomonas sp. LAB-08 isolated from TCE contaminated aquifer soil.</title>
        <authorList>
            <person name="Dohra H."/>
            <person name="Suzuki K."/>
            <person name="Fatma A."/>
            <person name="Inuzuka Y."/>
            <person name="Honjo M."/>
            <person name="Tashiro Y."/>
            <person name="Futamata H."/>
        </authorList>
    </citation>
    <scope>NUCLEOTIDE SEQUENCE [LARGE SCALE GENOMIC DNA]</scope>
    <source>
        <strain evidence="6 7">LAB-08</strain>
    </source>
</reference>
<dbReference type="EMBL" id="AP017423">
    <property type="protein sequence ID" value="BCX67534.1"/>
    <property type="molecule type" value="Genomic_DNA"/>
</dbReference>
<dbReference type="PANTHER" id="PTHR47506:SF1">
    <property type="entry name" value="HTH-TYPE TRANSCRIPTIONAL REGULATOR YJDC"/>
    <property type="match status" value="1"/>
</dbReference>
<sequence>MENLFWGVSEVSRTNGQMIFDTPVMLVSVDMFVRCVKIHFTAFLGTISVVGIRQFNEDQTLDLAMEVFWRQGFGATSMPQLAEATGVLRGSLYNAYGDKQALFLEVFARYQTRFLEAARQALGEPDLAQALKAFFAYTIASMTQGTPPRGCLTTKTAIDETANSEPIRQALRDLLDSLEALLIERFASAEAEQTLAMEATAAARLVITLTRGIVVIERLYQDPQRLQDIADSLVDILLSPRV</sequence>
<organism evidence="6 7">
    <name type="scientific">Pseudomonas izuensis</name>
    <dbReference type="NCBI Taxonomy" id="2684212"/>
    <lineage>
        <taxon>Bacteria</taxon>
        <taxon>Pseudomonadati</taxon>
        <taxon>Pseudomonadota</taxon>
        <taxon>Gammaproteobacteria</taxon>
        <taxon>Pseudomonadales</taxon>
        <taxon>Pseudomonadaceae</taxon>
        <taxon>Pseudomonas</taxon>
    </lineage>
</organism>
<dbReference type="Pfam" id="PF00440">
    <property type="entry name" value="TetR_N"/>
    <property type="match status" value="1"/>
</dbReference>
<evidence type="ECO:0000313" key="7">
    <source>
        <dbReference type="Proteomes" id="UP000218595"/>
    </source>
</evidence>